<dbReference type="EMBL" id="GBXM01045441">
    <property type="protein sequence ID" value="JAH63136.1"/>
    <property type="molecule type" value="Transcribed_RNA"/>
</dbReference>
<reference evidence="1" key="1">
    <citation type="submission" date="2014-11" db="EMBL/GenBank/DDBJ databases">
        <authorList>
            <person name="Amaro Gonzalez C."/>
        </authorList>
    </citation>
    <scope>NUCLEOTIDE SEQUENCE</scope>
</reference>
<dbReference type="AlphaFoldDB" id="A0A0E9UBB3"/>
<reference evidence="1" key="2">
    <citation type="journal article" date="2015" name="Fish Shellfish Immunol.">
        <title>Early steps in the European eel (Anguilla anguilla)-Vibrio vulnificus interaction in the gills: Role of the RtxA13 toxin.</title>
        <authorList>
            <person name="Callol A."/>
            <person name="Pajuelo D."/>
            <person name="Ebbesson L."/>
            <person name="Teles M."/>
            <person name="MacKenzie S."/>
            <person name="Amaro C."/>
        </authorList>
    </citation>
    <scope>NUCLEOTIDE SEQUENCE</scope>
</reference>
<evidence type="ECO:0000313" key="1">
    <source>
        <dbReference type="EMBL" id="JAH63136.1"/>
    </source>
</evidence>
<sequence>MTLLYALHEGFQNAAVPCPYRFHVPRAVPSFTVSSPTALRLMQGIYITLRYNVLQN</sequence>
<organism evidence="1">
    <name type="scientific">Anguilla anguilla</name>
    <name type="common">European freshwater eel</name>
    <name type="synonym">Muraena anguilla</name>
    <dbReference type="NCBI Taxonomy" id="7936"/>
    <lineage>
        <taxon>Eukaryota</taxon>
        <taxon>Metazoa</taxon>
        <taxon>Chordata</taxon>
        <taxon>Craniata</taxon>
        <taxon>Vertebrata</taxon>
        <taxon>Euteleostomi</taxon>
        <taxon>Actinopterygii</taxon>
        <taxon>Neopterygii</taxon>
        <taxon>Teleostei</taxon>
        <taxon>Anguilliformes</taxon>
        <taxon>Anguillidae</taxon>
        <taxon>Anguilla</taxon>
    </lineage>
</organism>
<name>A0A0E9UBB3_ANGAN</name>
<protein>
    <submittedName>
        <fullName evidence="1">Uncharacterized protein</fullName>
    </submittedName>
</protein>
<accession>A0A0E9UBB3</accession>
<proteinExistence type="predicted"/>